<evidence type="ECO:0000256" key="3">
    <source>
        <dbReference type="ARBA" id="ARBA00022691"/>
    </source>
</evidence>
<gene>
    <name evidence="9" type="ORF">ABK249_27645</name>
</gene>
<dbReference type="InterPro" id="IPR013785">
    <property type="entry name" value="Aldolase_TIM"/>
</dbReference>
<dbReference type="PANTHER" id="PTHR43273">
    <property type="entry name" value="ANAEROBIC SULFATASE-MATURATING ENZYME HOMOLOG ASLB-RELATED"/>
    <property type="match status" value="1"/>
</dbReference>
<dbReference type="NCBIfam" id="TIGR04085">
    <property type="entry name" value="rSAM_more_4Fe4S"/>
    <property type="match status" value="1"/>
</dbReference>
<dbReference type="InterPro" id="IPR007197">
    <property type="entry name" value="rSAM"/>
</dbReference>
<evidence type="ECO:0000313" key="10">
    <source>
        <dbReference type="Proteomes" id="UP001496627"/>
    </source>
</evidence>
<evidence type="ECO:0000256" key="6">
    <source>
        <dbReference type="ARBA" id="ARBA00023014"/>
    </source>
</evidence>
<evidence type="ECO:0000259" key="8">
    <source>
        <dbReference type="PROSITE" id="PS51918"/>
    </source>
</evidence>
<dbReference type="EMBL" id="JBEAAL010000029">
    <property type="protein sequence ID" value="MEQ1408714.1"/>
    <property type="molecule type" value="Genomic_DNA"/>
</dbReference>
<protein>
    <submittedName>
        <fullName evidence="9">Anaerobic sulfatase maturase</fullName>
    </submittedName>
</protein>
<keyword evidence="3" id="KW-0949">S-adenosyl-L-methionine</keyword>
<dbReference type="InterPro" id="IPR047207">
    <property type="entry name" value="SPASM_anSME"/>
</dbReference>
<keyword evidence="2" id="KW-0004">4Fe-4S</keyword>
<keyword evidence="5" id="KW-0408">Iron</keyword>
<dbReference type="Pfam" id="PF13186">
    <property type="entry name" value="SPASM"/>
    <property type="match status" value="1"/>
</dbReference>
<dbReference type="SUPFAM" id="SSF102114">
    <property type="entry name" value="Radical SAM enzymes"/>
    <property type="match status" value="1"/>
</dbReference>
<name>A0ABV0M9Y2_9HYPH</name>
<dbReference type="Proteomes" id="UP001496627">
    <property type="component" value="Unassembled WGS sequence"/>
</dbReference>
<dbReference type="SFLD" id="SFLDG01384">
    <property type="entry name" value="thioether_bond_formation_requi"/>
    <property type="match status" value="1"/>
</dbReference>
<proteinExistence type="inferred from homology"/>
<dbReference type="SFLD" id="SFLDG01072">
    <property type="entry name" value="dehydrogenase_like"/>
    <property type="match status" value="1"/>
</dbReference>
<evidence type="ECO:0000256" key="1">
    <source>
        <dbReference type="ARBA" id="ARBA00001966"/>
    </source>
</evidence>
<dbReference type="SFLD" id="SFLDS00029">
    <property type="entry name" value="Radical_SAM"/>
    <property type="match status" value="1"/>
</dbReference>
<dbReference type="Pfam" id="PF04055">
    <property type="entry name" value="Radical_SAM"/>
    <property type="match status" value="1"/>
</dbReference>
<dbReference type="SFLD" id="SFLDF00285">
    <property type="entry name" value="anaerobic_Ser-type_sulfatase-m"/>
    <property type="match status" value="1"/>
</dbReference>
<organism evidence="9 10">
    <name type="scientific">Neorhizobium phenanthreniclasticum</name>
    <dbReference type="NCBI Taxonomy" id="3157917"/>
    <lineage>
        <taxon>Bacteria</taxon>
        <taxon>Pseudomonadati</taxon>
        <taxon>Pseudomonadota</taxon>
        <taxon>Alphaproteobacteria</taxon>
        <taxon>Hyphomicrobiales</taxon>
        <taxon>Rhizobiaceae</taxon>
        <taxon>Rhizobium/Agrobacterium group</taxon>
        <taxon>Neorhizobium</taxon>
    </lineage>
</organism>
<evidence type="ECO:0000256" key="7">
    <source>
        <dbReference type="ARBA" id="ARBA00023601"/>
    </source>
</evidence>
<dbReference type="SFLD" id="SFLDG01386">
    <property type="entry name" value="main_SPASM_domain-containing"/>
    <property type="match status" value="1"/>
</dbReference>
<keyword evidence="4" id="KW-0479">Metal-binding</keyword>
<dbReference type="PROSITE" id="PS51918">
    <property type="entry name" value="RADICAL_SAM"/>
    <property type="match status" value="1"/>
</dbReference>
<keyword evidence="10" id="KW-1185">Reference proteome</keyword>
<dbReference type="Gene3D" id="3.20.20.70">
    <property type="entry name" value="Aldolase class I"/>
    <property type="match status" value="1"/>
</dbReference>
<evidence type="ECO:0000313" key="9">
    <source>
        <dbReference type="EMBL" id="MEQ1408714.1"/>
    </source>
</evidence>
<comment type="cofactor">
    <cofactor evidence="1">
        <name>[4Fe-4S] cluster</name>
        <dbReference type="ChEBI" id="CHEBI:49883"/>
    </cofactor>
</comment>
<dbReference type="InterPro" id="IPR023885">
    <property type="entry name" value="4Fe4S-binding_SPASM_dom"/>
</dbReference>
<feature type="domain" description="Radical SAM core" evidence="8">
    <location>
        <begin position="1"/>
        <end position="238"/>
    </location>
</feature>
<dbReference type="NCBIfam" id="TIGR03942">
    <property type="entry name" value="sulfatase_rSAM"/>
    <property type="match status" value="1"/>
</dbReference>
<evidence type="ECO:0000256" key="4">
    <source>
        <dbReference type="ARBA" id="ARBA00022723"/>
    </source>
</evidence>
<dbReference type="InterPro" id="IPR058240">
    <property type="entry name" value="rSAM_sf"/>
</dbReference>
<dbReference type="CDD" id="cd01335">
    <property type="entry name" value="Radical_SAM"/>
    <property type="match status" value="1"/>
</dbReference>
<comment type="caution">
    <text evidence="9">The sequence shown here is derived from an EMBL/GenBank/DDBJ whole genome shotgun (WGS) entry which is preliminary data.</text>
</comment>
<dbReference type="InterPro" id="IPR023867">
    <property type="entry name" value="Sulphatase_maturase_rSAM"/>
</dbReference>
<evidence type="ECO:0000256" key="5">
    <source>
        <dbReference type="ARBA" id="ARBA00023004"/>
    </source>
</evidence>
<dbReference type="CDD" id="cd21120">
    <property type="entry name" value="SPASM_anSME"/>
    <property type="match status" value="1"/>
</dbReference>
<dbReference type="RefSeq" id="WP_348864643.1">
    <property type="nucleotide sequence ID" value="NZ_JBEAAL010000029.1"/>
</dbReference>
<sequence length="403" mass="45910">MAKPIGPKCNLDCTYCYYLEKEALYPGERRFRMPPDILETFIRDYIASQSSIGQKEIWFAWQGGEPTLLGLDYFRTIVALQRKHCPPGRTIANALQTNGTLLDEDWGQFLGQEGVLVGLSLDGPPHLHDHYRRDRRDLPSSARVLNAWELLNRHKVETNILCVVNKHNAACPLDVYRYLRELGVDFIQFIPLVERVDPKGHLAPPPHPGDEGNMVTPWSVTPEDYGRFLCSIFDEWVRHDVGKIFVQLFDLQLGVWMGQPASLCVFAETCGTGLALEHNGDLYACDHYVYPQYRLGNIKDTPIADLAALPQQLQFGLDKRSGLPGMCKECRWRFACHGGCPKHRFLPAIGDETERVNYFCRSNRTFFEHAAPYFGMMAELLRRGQPPARIMDLLDSLAVRPDM</sequence>
<dbReference type="PANTHER" id="PTHR43273:SF3">
    <property type="entry name" value="ANAEROBIC SULFATASE-MATURATING ENZYME HOMOLOG ASLB-RELATED"/>
    <property type="match status" value="1"/>
</dbReference>
<dbReference type="InterPro" id="IPR034491">
    <property type="entry name" value="Anaerob_Ser_sulfatase-maturase"/>
</dbReference>
<dbReference type="SFLD" id="SFLDG01067">
    <property type="entry name" value="SPASM/twitch_domain_containing"/>
    <property type="match status" value="1"/>
</dbReference>
<evidence type="ECO:0000256" key="2">
    <source>
        <dbReference type="ARBA" id="ARBA00022485"/>
    </source>
</evidence>
<comment type="similarity">
    <text evidence="7">Belongs to the radical SAM superfamily. Anaerobic sulfatase-maturating enzyme family.</text>
</comment>
<reference evidence="9 10" key="1">
    <citation type="submission" date="2024-05" db="EMBL/GenBank/DDBJ databases">
        <title>Neorhizobium sp. Rsf11, a plant growth promoting and heavy metal resistant PAH-degrader.</title>
        <authorList>
            <person name="Golubev S.N."/>
            <person name="Muratova A.Y."/>
            <person name="Markelova M.I."/>
        </authorList>
    </citation>
    <scope>NUCLEOTIDE SEQUENCE [LARGE SCALE GENOMIC DNA]</scope>
    <source>
        <strain evidence="9 10">Rsf11</strain>
    </source>
</reference>
<keyword evidence="6" id="KW-0411">Iron-sulfur</keyword>
<accession>A0ABV0M9Y2</accession>